<dbReference type="InterPro" id="IPR017969">
    <property type="entry name" value="Heavy-metal-associated_CS"/>
</dbReference>
<dbReference type="SUPFAM" id="SSF81665">
    <property type="entry name" value="Calcium ATPase, transmembrane domain M"/>
    <property type="match status" value="1"/>
</dbReference>
<dbReference type="InterPro" id="IPR008250">
    <property type="entry name" value="ATPase_P-typ_transduc_dom_A_sf"/>
</dbReference>
<evidence type="ECO:0000256" key="5">
    <source>
        <dbReference type="ARBA" id="ARBA00022448"/>
    </source>
</evidence>
<dbReference type="InterPro" id="IPR023299">
    <property type="entry name" value="ATPase_P-typ_cyto_dom_N"/>
</dbReference>
<keyword evidence="12" id="KW-0460">Magnesium</keyword>
<dbReference type="SUPFAM" id="SSF55008">
    <property type="entry name" value="HMA, heavy metal-associated domain"/>
    <property type="match status" value="2"/>
</dbReference>
<evidence type="ECO:0000256" key="19">
    <source>
        <dbReference type="ARBA" id="ARBA00033239"/>
    </source>
</evidence>
<evidence type="ECO:0000256" key="12">
    <source>
        <dbReference type="ARBA" id="ARBA00022842"/>
    </source>
</evidence>
<proteinExistence type="inferred from homology"/>
<evidence type="ECO:0000256" key="15">
    <source>
        <dbReference type="ARBA" id="ARBA00023008"/>
    </source>
</evidence>
<evidence type="ECO:0000256" key="16">
    <source>
        <dbReference type="ARBA" id="ARBA00023065"/>
    </source>
</evidence>
<dbReference type="EMBL" id="JADKNH010000008">
    <property type="protein sequence ID" value="MBF4694330.1"/>
    <property type="molecule type" value="Genomic_DNA"/>
</dbReference>
<dbReference type="SUPFAM" id="SSF81653">
    <property type="entry name" value="Calcium ATPase, transduction domain A"/>
    <property type="match status" value="1"/>
</dbReference>
<organism evidence="24 25">
    <name type="scientific">Fusibacter ferrireducens</name>
    <dbReference type="NCBI Taxonomy" id="2785058"/>
    <lineage>
        <taxon>Bacteria</taxon>
        <taxon>Bacillati</taxon>
        <taxon>Bacillota</taxon>
        <taxon>Clostridia</taxon>
        <taxon>Eubacteriales</taxon>
        <taxon>Eubacteriales Family XII. Incertae Sedis</taxon>
        <taxon>Fusibacter</taxon>
    </lineage>
</organism>
<dbReference type="InterPro" id="IPR001757">
    <property type="entry name" value="P_typ_ATPase"/>
</dbReference>
<evidence type="ECO:0000259" key="23">
    <source>
        <dbReference type="PROSITE" id="PS50846"/>
    </source>
</evidence>
<comment type="similarity">
    <text evidence="2 21">Belongs to the cation transport ATPase (P-type) (TC 3.A.3) family. Type IB subfamily.</text>
</comment>
<evidence type="ECO:0000256" key="14">
    <source>
        <dbReference type="ARBA" id="ARBA00022989"/>
    </source>
</evidence>
<dbReference type="SUPFAM" id="SSF56784">
    <property type="entry name" value="HAD-like"/>
    <property type="match status" value="1"/>
</dbReference>
<evidence type="ECO:0000256" key="6">
    <source>
        <dbReference type="ARBA" id="ARBA00022692"/>
    </source>
</evidence>
<dbReference type="InterPro" id="IPR036163">
    <property type="entry name" value="HMA_dom_sf"/>
</dbReference>
<dbReference type="NCBIfam" id="TIGR00003">
    <property type="entry name" value="copper ion binding protein"/>
    <property type="match status" value="2"/>
</dbReference>
<dbReference type="PROSITE" id="PS00154">
    <property type="entry name" value="ATPASE_E1_E2"/>
    <property type="match status" value="1"/>
</dbReference>
<dbReference type="CDD" id="cd02094">
    <property type="entry name" value="P-type_ATPase_Cu-like"/>
    <property type="match status" value="1"/>
</dbReference>
<evidence type="ECO:0000256" key="10">
    <source>
        <dbReference type="ARBA" id="ARBA00022796"/>
    </source>
</evidence>
<keyword evidence="7 21" id="KW-0479">Metal-binding</keyword>
<dbReference type="SFLD" id="SFLDF00027">
    <property type="entry name" value="p-type_atpase"/>
    <property type="match status" value="1"/>
</dbReference>
<keyword evidence="21" id="KW-1003">Cell membrane</keyword>
<dbReference type="Proteomes" id="UP000614200">
    <property type="component" value="Unassembled WGS sequence"/>
</dbReference>
<dbReference type="PANTHER" id="PTHR43520">
    <property type="entry name" value="ATP7, ISOFORM B"/>
    <property type="match status" value="1"/>
</dbReference>
<evidence type="ECO:0000256" key="9">
    <source>
        <dbReference type="ARBA" id="ARBA00022741"/>
    </source>
</evidence>
<dbReference type="InterPro" id="IPR023298">
    <property type="entry name" value="ATPase_P-typ_TM_dom_sf"/>
</dbReference>
<dbReference type="Pfam" id="PF00403">
    <property type="entry name" value="HMA"/>
    <property type="match status" value="2"/>
</dbReference>
<dbReference type="NCBIfam" id="TIGR01525">
    <property type="entry name" value="ATPase-IB_hvy"/>
    <property type="match status" value="1"/>
</dbReference>
<keyword evidence="10" id="KW-0187">Copper transport</keyword>
<comment type="catalytic activity">
    <reaction evidence="20">
        <text>Cu(+)(in) + ATP + H2O = Cu(+)(out) + ADP + phosphate + H(+)</text>
        <dbReference type="Rhea" id="RHEA:25792"/>
        <dbReference type="ChEBI" id="CHEBI:15377"/>
        <dbReference type="ChEBI" id="CHEBI:15378"/>
        <dbReference type="ChEBI" id="CHEBI:30616"/>
        <dbReference type="ChEBI" id="CHEBI:43474"/>
        <dbReference type="ChEBI" id="CHEBI:49552"/>
        <dbReference type="ChEBI" id="CHEBI:456216"/>
        <dbReference type="EC" id="7.2.2.8"/>
    </reaction>
</comment>
<dbReference type="Pfam" id="PF00122">
    <property type="entry name" value="E1-E2_ATPase"/>
    <property type="match status" value="1"/>
</dbReference>
<evidence type="ECO:0000256" key="17">
    <source>
        <dbReference type="ARBA" id="ARBA00023136"/>
    </source>
</evidence>
<dbReference type="PRINTS" id="PR00943">
    <property type="entry name" value="CUATPASE"/>
</dbReference>
<feature type="transmembrane region" description="Helical" evidence="21">
    <location>
        <begin position="686"/>
        <end position="708"/>
    </location>
</feature>
<evidence type="ECO:0000313" key="25">
    <source>
        <dbReference type="Proteomes" id="UP000614200"/>
    </source>
</evidence>
<dbReference type="InterPro" id="IPR023214">
    <property type="entry name" value="HAD_sf"/>
</dbReference>
<gene>
    <name evidence="24" type="primary">cadA</name>
    <name evidence="24" type="ORF">ISU02_14505</name>
</gene>
<evidence type="ECO:0000256" key="13">
    <source>
        <dbReference type="ARBA" id="ARBA00022967"/>
    </source>
</evidence>
<feature type="transmembrane region" description="Helical" evidence="21">
    <location>
        <begin position="373"/>
        <end position="394"/>
    </location>
</feature>
<sequence length="885" mass="96927">MTCAACSLAIEKSVSKLDGIGEVKVNLITNTMEVVYDNAQLDSDAIIKAVEKAGYGAEMSIDEIKVEIEQKHQEEKLAFEKRLKISLLFTVPLLYITMGHMLGLPLPEWMSMHEAPLTFGVLQLLLTMPVVYMGRSFYTVGFKTLWKRYPNMDSLIAIGTSAAILYGLFALSQILIGTIQHDMALTMLYVNDLYFESAAVILTLITVGKYLESRAKAKTSDAIKKLIDLSPQTALLFKEGKTYEIDIKDVKVDDILVVKPGATIPVDGMIIEGESAIDESMLTGESIPVSKGIGEQVIGASLNKSGYFKMKAERVGNNTMLSQIIKLVQEAQGKKAPIAKIADQISSIFVPAVLGLALLGFIVWVLLGYSFVFSMSIAITILVISCPCALGLATPTAIMVGTGKGAEYGILIKGGVALENTHLIDTVVLDKTGTITEGKPTVTDVISYEIPENDLLQIVASIEEKSEHPLAEGIIRFADEKGISLIEVPEFESLSGLGLSAQIKDSKWLIGNEALMNQNKISMDHYREAFDQLTSMGKTPMFIAKEHELTGIIGMMDVPKPNSEEAIHALMAAGIDVIMLTGDHKKTAESIQRQLGIPKAYAEVFPHEKAKVVEKLMSEGRKVAMVGDGINDSPALALADIGIAIGNGTDIAIESADIVLMKSDLRDVVTAIELSRKTIRNIKQNLFWAFFYNVLGIPVAAGVFYLSFGFKLNPMFAAAAMSLSSFTVVMNALRLRGFKPEKHYRSGASTKVYETYSFRDEVQNQVLSENAPIAHDEDKRDDQEQNESKLELKTDLELKTNETRIKNEIKIQEDNEMKKEMLIEGMSCGHCKMRVEKALNGLEGVENAEVALEEKKAFVTLSSDVDDVILKTAVEEAGYEVVEVK</sequence>
<dbReference type="NCBIfam" id="TIGR01494">
    <property type="entry name" value="ATPase_P-type"/>
    <property type="match status" value="1"/>
</dbReference>
<evidence type="ECO:0000256" key="11">
    <source>
        <dbReference type="ARBA" id="ARBA00022840"/>
    </source>
</evidence>
<feature type="domain" description="HMA" evidence="23">
    <location>
        <begin position="1"/>
        <end position="58"/>
    </location>
</feature>
<dbReference type="NCBIfam" id="TIGR01512">
    <property type="entry name" value="ATPase-IB2_Cd"/>
    <property type="match status" value="1"/>
</dbReference>
<feature type="region of interest" description="Disordered" evidence="22">
    <location>
        <begin position="769"/>
        <end position="789"/>
    </location>
</feature>
<name>A0ABR9ZV33_9FIRM</name>
<reference evidence="24 25" key="1">
    <citation type="submission" date="2020-11" db="EMBL/GenBank/DDBJ databases">
        <title>Fusibacter basophilias sp. nov.</title>
        <authorList>
            <person name="Qiu D."/>
        </authorList>
    </citation>
    <scope>NUCLEOTIDE SEQUENCE [LARGE SCALE GENOMIC DNA]</scope>
    <source>
        <strain evidence="24 25">Q10-2</strain>
    </source>
</reference>
<dbReference type="Gene3D" id="3.40.1110.10">
    <property type="entry name" value="Calcium-transporting ATPase, cytoplasmic domain N"/>
    <property type="match status" value="1"/>
</dbReference>
<evidence type="ECO:0000256" key="18">
    <source>
        <dbReference type="ARBA" id="ARBA00029719"/>
    </source>
</evidence>
<dbReference type="PROSITE" id="PS50846">
    <property type="entry name" value="HMA_2"/>
    <property type="match status" value="2"/>
</dbReference>
<feature type="transmembrane region" description="Helical" evidence="21">
    <location>
        <begin position="85"/>
        <end position="103"/>
    </location>
</feature>
<evidence type="ECO:0000256" key="21">
    <source>
        <dbReference type="RuleBase" id="RU362081"/>
    </source>
</evidence>
<comment type="caution">
    <text evidence="24">The sequence shown here is derived from an EMBL/GenBank/DDBJ whole genome shotgun (WGS) entry which is preliminary data.</text>
</comment>
<keyword evidence="11 21" id="KW-0067">ATP-binding</keyword>
<evidence type="ECO:0000256" key="22">
    <source>
        <dbReference type="SAM" id="MobiDB-lite"/>
    </source>
</evidence>
<comment type="subcellular location">
    <subcellularLocation>
        <location evidence="21">Cell membrane</location>
    </subcellularLocation>
    <subcellularLocation>
        <location evidence="1">Endomembrane system</location>
        <topology evidence="1">Multi-pass membrane protein</topology>
    </subcellularLocation>
</comment>
<accession>A0ABR9ZV33</accession>
<feature type="transmembrane region" description="Helical" evidence="21">
    <location>
        <begin position="115"/>
        <end position="134"/>
    </location>
</feature>
<keyword evidence="8" id="KW-0677">Repeat</keyword>
<keyword evidence="25" id="KW-1185">Reference proteome</keyword>
<keyword evidence="15" id="KW-0186">Copper</keyword>
<keyword evidence="13" id="KW-1278">Translocase</keyword>
<dbReference type="InterPro" id="IPR006122">
    <property type="entry name" value="HMA_Cu_ion-bd"/>
</dbReference>
<dbReference type="SFLD" id="SFLDG00002">
    <property type="entry name" value="C1.7:_P-type_atpase_like"/>
    <property type="match status" value="1"/>
</dbReference>
<evidence type="ECO:0000256" key="7">
    <source>
        <dbReference type="ARBA" id="ARBA00022723"/>
    </source>
</evidence>
<dbReference type="InterPro" id="IPR018303">
    <property type="entry name" value="ATPase_P-typ_P_site"/>
</dbReference>
<dbReference type="EC" id="7.2.2.8" evidence="3"/>
<feature type="transmembrane region" description="Helical" evidence="21">
    <location>
        <begin position="155"/>
        <end position="181"/>
    </location>
</feature>
<evidence type="ECO:0000256" key="2">
    <source>
        <dbReference type="ARBA" id="ARBA00006024"/>
    </source>
</evidence>
<feature type="transmembrane region" description="Helical" evidence="21">
    <location>
        <begin position="714"/>
        <end position="733"/>
    </location>
</feature>
<dbReference type="PANTHER" id="PTHR43520:SF8">
    <property type="entry name" value="P-TYPE CU(+) TRANSPORTER"/>
    <property type="match status" value="1"/>
</dbReference>
<dbReference type="Gene3D" id="3.30.70.100">
    <property type="match status" value="2"/>
</dbReference>
<dbReference type="PROSITE" id="PS01047">
    <property type="entry name" value="HMA_1"/>
    <property type="match status" value="1"/>
</dbReference>
<dbReference type="InterPro" id="IPR006121">
    <property type="entry name" value="HMA_dom"/>
</dbReference>
<keyword evidence="9 21" id="KW-0547">Nucleotide-binding</keyword>
<feature type="domain" description="HMA" evidence="23">
    <location>
        <begin position="817"/>
        <end position="882"/>
    </location>
</feature>
<keyword evidence="16" id="KW-0406">Ion transport</keyword>
<keyword evidence="5" id="KW-0813">Transport</keyword>
<feature type="transmembrane region" description="Helical" evidence="21">
    <location>
        <begin position="193"/>
        <end position="211"/>
    </location>
</feature>
<dbReference type="PRINTS" id="PR00119">
    <property type="entry name" value="CATATPASE"/>
</dbReference>
<evidence type="ECO:0000256" key="3">
    <source>
        <dbReference type="ARBA" id="ARBA00012517"/>
    </source>
</evidence>
<dbReference type="Gene3D" id="3.40.50.1000">
    <property type="entry name" value="HAD superfamily/HAD-like"/>
    <property type="match status" value="1"/>
</dbReference>
<dbReference type="SFLD" id="SFLDS00003">
    <property type="entry name" value="Haloacid_Dehalogenase"/>
    <property type="match status" value="1"/>
</dbReference>
<keyword evidence="14 21" id="KW-1133">Transmembrane helix</keyword>
<protein>
    <recommendedName>
        <fullName evidence="4">Copper-exporting P-type ATPase</fullName>
        <ecNumber evidence="3">7.2.2.8</ecNumber>
    </recommendedName>
    <alternativeName>
        <fullName evidence="18">Copper-exporting P-type ATPase A</fullName>
    </alternativeName>
    <alternativeName>
        <fullName evidence="19">Cu(+)-exporting ATPase</fullName>
    </alternativeName>
</protein>
<dbReference type="InterPro" id="IPR036412">
    <property type="entry name" value="HAD-like_sf"/>
</dbReference>
<dbReference type="InterPro" id="IPR027256">
    <property type="entry name" value="P-typ_ATPase_IB"/>
</dbReference>
<dbReference type="NCBIfam" id="TIGR01511">
    <property type="entry name" value="ATPase-IB1_Cu"/>
    <property type="match status" value="1"/>
</dbReference>
<dbReference type="CDD" id="cd00371">
    <property type="entry name" value="HMA"/>
    <property type="match status" value="2"/>
</dbReference>
<dbReference type="Pfam" id="PF00702">
    <property type="entry name" value="Hydrolase"/>
    <property type="match status" value="1"/>
</dbReference>
<dbReference type="InterPro" id="IPR044492">
    <property type="entry name" value="P_typ_ATPase_HD_dom"/>
</dbReference>
<keyword evidence="17 21" id="KW-0472">Membrane</keyword>
<evidence type="ECO:0000256" key="1">
    <source>
        <dbReference type="ARBA" id="ARBA00004127"/>
    </source>
</evidence>
<evidence type="ECO:0000256" key="4">
    <source>
        <dbReference type="ARBA" id="ARBA00015102"/>
    </source>
</evidence>
<keyword evidence="6 21" id="KW-0812">Transmembrane</keyword>
<evidence type="ECO:0000256" key="8">
    <source>
        <dbReference type="ARBA" id="ARBA00022737"/>
    </source>
</evidence>
<feature type="transmembrane region" description="Helical" evidence="21">
    <location>
        <begin position="348"/>
        <end position="367"/>
    </location>
</feature>
<evidence type="ECO:0000256" key="20">
    <source>
        <dbReference type="ARBA" id="ARBA00049289"/>
    </source>
</evidence>
<evidence type="ECO:0000313" key="24">
    <source>
        <dbReference type="EMBL" id="MBF4694330.1"/>
    </source>
</evidence>
<dbReference type="InterPro" id="IPR059000">
    <property type="entry name" value="ATPase_P-type_domA"/>
</dbReference>
<dbReference type="Gene3D" id="2.70.150.10">
    <property type="entry name" value="Calcium-transporting ATPase, cytoplasmic transduction domain A"/>
    <property type="match status" value="1"/>
</dbReference>
<feature type="compositionally biased region" description="Basic and acidic residues" evidence="22">
    <location>
        <begin position="774"/>
        <end position="789"/>
    </location>
</feature>